<dbReference type="PANTHER" id="PTHR38690">
    <property type="entry name" value="PROTEASE-RELATED"/>
    <property type="match status" value="1"/>
</dbReference>
<dbReference type="Proteomes" id="UP000509579">
    <property type="component" value="Chromosome"/>
</dbReference>
<protein>
    <submittedName>
        <fullName evidence="3">TIGR02099 family protein</fullName>
    </submittedName>
</protein>
<feature type="domain" description="YhdP central" evidence="2">
    <location>
        <begin position="20"/>
        <end position="1355"/>
    </location>
</feature>
<feature type="compositionally biased region" description="Polar residues" evidence="1">
    <location>
        <begin position="1351"/>
        <end position="1364"/>
    </location>
</feature>
<dbReference type="PANTHER" id="PTHR38690:SF1">
    <property type="entry name" value="PROTEASE"/>
    <property type="match status" value="1"/>
</dbReference>
<dbReference type="NCBIfam" id="TIGR02099">
    <property type="entry name" value="YhdP family protein"/>
    <property type="match status" value="1"/>
</dbReference>
<evidence type="ECO:0000256" key="1">
    <source>
        <dbReference type="SAM" id="MobiDB-lite"/>
    </source>
</evidence>
<feature type="region of interest" description="Disordered" evidence="1">
    <location>
        <begin position="1349"/>
        <end position="1378"/>
    </location>
</feature>
<dbReference type="Pfam" id="PF13116">
    <property type="entry name" value="YhdP"/>
    <property type="match status" value="1"/>
</dbReference>
<dbReference type="InterPro" id="IPR011836">
    <property type="entry name" value="YhdP"/>
</dbReference>
<dbReference type="RefSeq" id="WP_175502412.1">
    <property type="nucleotide sequence ID" value="NZ_CP054840.1"/>
</dbReference>
<keyword evidence="4" id="KW-1185">Reference proteome</keyword>
<evidence type="ECO:0000313" key="3">
    <source>
        <dbReference type="EMBL" id="QKV51475.1"/>
    </source>
</evidence>
<organism evidence="3 4">
    <name type="scientific">Comamonas antarctica</name>
    <dbReference type="NCBI Taxonomy" id="2743470"/>
    <lineage>
        <taxon>Bacteria</taxon>
        <taxon>Pseudomonadati</taxon>
        <taxon>Pseudomonadota</taxon>
        <taxon>Betaproteobacteria</taxon>
        <taxon>Burkholderiales</taxon>
        <taxon>Comamonadaceae</taxon>
        <taxon>Comamonas</taxon>
    </lineage>
</organism>
<name>A0A6N1X166_9BURK</name>
<reference evidence="3 4" key="1">
    <citation type="submission" date="2020-06" db="EMBL/GenBank/DDBJ databases">
        <title>Acidovorax antarctica sp. nov., isolated from Corinth ice sheet soil, Antarctic Fields Peninsula.</title>
        <authorList>
            <person name="Xu Q."/>
            <person name="Peng F."/>
        </authorList>
    </citation>
    <scope>NUCLEOTIDE SEQUENCE [LARGE SCALE GENOMIC DNA]</scope>
    <source>
        <strain evidence="3 4">16-35-5</strain>
    </source>
</reference>
<evidence type="ECO:0000313" key="4">
    <source>
        <dbReference type="Proteomes" id="UP000509579"/>
    </source>
</evidence>
<dbReference type="InterPro" id="IPR025263">
    <property type="entry name" value="YhdP_central"/>
</dbReference>
<evidence type="ECO:0000259" key="2">
    <source>
        <dbReference type="Pfam" id="PF13116"/>
    </source>
</evidence>
<sequence>MIEPQPHPSRLIHWMAGIARWSLGLLLAFWLLLATVWGVLHGFIVPRISEYRPQLETLAARTLGIPVRIGALTARSEGLMPVVELGQVELLDAEGRTALSLPRVVVAVSARSLLRLGVEQLYIDAPQLEARRDAAGQLWIAGLPLPAAGDGDSPAADWLFSQTEIAIRGGALRWSDALRQAPPLSLTHLDLVVRNHGWRHQLRLDATPEDSWGGRFTLSAQFREPLLSTHEGNWRRWSGQAYAHFDRLDVARLGQYVDLQGASVAEGRGALRAWVDVQRGQVAKVTTDLQLGAVEAQLRPDLPPLALRALQGRLILERLPGGFALQGQSLGFETGDGLRWPAGQFMLRHSQADAAAAELGALGEHGELRFEQLDLGIAAQLASRLPLDEAARRRLLALAPRGQVKSLQANWRGPIDQPRQYQVSGEIRDLALSPQPAAKGTGVPGVEGLQAQFKLDQSGGTAQLGMTGGTLHFPGVFEEPAVPLDHLSAGLRWQLQGDQVTVQARDLRFGNADTEGEAQASWHTGRDAAARFPGVLSLTGTLRDADGSRVHRYLPLEIPASARHYVRDSVQSGRASRVRFQVEGDLAKMPFKQPGSGEFHIAADLHDVTYAYVPPSVQSAGEKPWPALTQLSGELVFDRASMAVRNAQGRVDGHPRMQLQQVQASIPDLAHTRVGVKAQARGELAEMLGFVAASPVAGFTQHVLDNAQGSGAAQLQLQLELPVSELEHSKVQGSVALAGNSLRLMPEVPLLSQIQGNVQFSDTGFSLTGVQAQALGGPVRFEGGLQLLPASAPATQSPLKLHASGTASAEGLRAATELGVLADIARAAQGQADYLLDLGLRRGTPEITVTSGLQGLALDLPAPLGKPAAATLPLRFAHTVAASALAPAPANADAPPLHDEIALQWGDAASVRYVRDAAASPVKVLRGAIAVGSPAPPLELPARGVSAQVALADVDIDAWHKAVQRMLPQEGAAPAGAAQADDALQAYLPDTATLGAQRLLVHGRTLHALRANGTRHGGLWTAKVEARELSGFVEYREGHPADPAGQVYARLARLSVPQSAAGEGAAGEFEALLSEQPRSLPALDIAVEALELFGRPMGRFEVQARNRESPADAARREPARREWQLTQFNITSPEARLVASGSWGLQPGAPARPRTALRFALEIGDAGALLTRLAMPGVIRNGRGRLDGEVAWNGSPLAPDYRSMNGQMHLDMVSGQFLQAEPGLAKLLGVLSLQALPRRLTLDFRDVFSKGFSFDFVRGDVQIAQGIARTNNLQMKGVNAAVLMEGEADMQKETQNLHVVVVPEINAGTASLVATAINPVVGLGTFLAQVLLRGPLIAAATKEFRIDGSWSDPQVNPIPSTARSRTADAPAAPGENPP</sequence>
<gene>
    <name evidence="3" type="ORF">HUK68_00430</name>
</gene>
<accession>A0A6N1X166</accession>
<dbReference type="KEGG" id="aant:HUK68_00430"/>
<proteinExistence type="predicted"/>
<dbReference type="EMBL" id="CP054840">
    <property type="protein sequence ID" value="QKV51475.1"/>
    <property type="molecule type" value="Genomic_DNA"/>
</dbReference>